<evidence type="ECO:0000259" key="1">
    <source>
        <dbReference type="Pfam" id="PF04326"/>
    </source>
</evidence>
<dbReference type="Gene3D" id="3.30.950.30">
    <property type="entry name" value="Schlafen, AAA domain"/>
    <property type="match status" value="1"/>
</dbReference>
<evidence type="ECO:0000313" key="3">
    <source>
        <dbReference type="Proteomes" id="UP000049472"/>
    </source>
</evidence>
<dbReference type="InterPro" id="IPR038461">
    <property type="entry name" value="Schlafen_AlbA_2_dom_sf"/>
</dbReference>
<name>A0A0M6WUU6_9FIRM</name>
<dbReference type="EMBL" id="CVRQ01000034">
    <property type="protein sequence ID" value="CRL41430.1"/>
    <property type="molecule type" value="Genomic_DNA"/>
</dbReference>
<keyword evidence="3" id="KW-1185">Reference proteome</keyword>
<dbReference type="AlphaFoldDB" id="A0A0M6WUU6"/>
<dbReference type="InterPro" id="IPR007421">
    <property type="entry name" value="Schlafen_AlbA_2_dom"/>
</dbReference>
<reference evidence="3" key="1">
    <citation type="submission" date="2015-05" db="EMBL/GenBank/DDBJ databases">
        <authorList>
            <consortium name="Pathogen Informatics"/>
        </authorList>
    </citation>
    <scope>NUCLEOTIDE SEQUENCE [LARGE SCALE GENOMIC DNA]</scope>
    <source>
        <strain evidence="3">T1-815</strain>
    </source>
</reference>
<dbReference type="Pfam" id="PF04326">
    <property type="entry name" value="SLFN_AlbA_2"/>
    <property type="match status" value="1"/>
</dbReference>
<gene>
    <name evidence="2" type="ORF">T1815_26951</name>
</gene>
<sequence length="390" mass="46156">MEHDVSEKNLKEIISELLRLGYEGTYWDFKEDYTDCREDKLIDIICMANNIDGHQAYLIYGADDNGNVKGIEKTKYSRYTTKSVTEFLRSKPFAGDYIPKATVQTLEIENHELDIVIIKNTNNTPYYLTEAYSPSHDVKKKLYAGAIYTRVNDINTPRIQTANIEHTEFLWRKRFGIDLSPSQKLLHLLEHTEDWSETTWDSDRHSYNLKSPEYQIIVLDSDEGYETLSYFYDDEKMLYAPLQLKYLTTTLYETELWYMDMGRCLIPKPEIRYKIENGLFYYYIEKDSLSGKLLPFFAYGKYQCNNRSGQQIPVLIFDNSQERFEFEDWFSQNENLRDNIEKEILQNAIFQHIRAKEEKIGKSQCGVLELAIAFAYYKNWQKTNNHLSRE</sequence>
<evidence type="ECO:0000313" key="2">
    <source>
        <dbReference type="EMBL" id="CRL41430.1"/>
    </source>
</evidence>
<organism evidence="2 3">
    <name type="scientific">Agathobacter rectalis</name>
    <dbReference type="NCBI Taxonomy" id="39491"/>
    <lineage>
        <taxon>Bacteria</taxon>
        <taxon>Bacillati</taxon>
        <taxon>Bacillota</taxon>
        <taxon>Clostridia</taxon>
        <taxon>Lachnospirales</taxon>
        <taxon>Lachnospiraceae</taxon>
        <taxon>Agathobacter</taxon>
    </lineage>
</organism>
<accession>A0A0M6WUU6</accession>
<dbReference type="Proteomes" id="UP000049472">
    <property type="component" value="Unassembled WGS sequence"/>
</dbReference>
<feature type="domain" description="Schlafen AlbA-2" evidence="1">
    <location>
        <begin position="23"/>
        <end position="156"/>
    </location>
</feature>
<protein>
    <recommendedName>
        <fullName evidence="1">Schlafen AlbA-2 domain-containing protein</fullName>
    </recommendedName>
</protein>
<proteinExistence type="predicted"/>